<name>A0A4C1Y4Q1_EUMVA</name>
<dbReference type="AlphaFoldDB" id="A0A4C1Y4Q1"/>
<keyword evidence="2" id="KW-1185">Reference proteome</keyword>
<organism evidence="1 2">
    <name type="scientific">Eumeta variegata</name>
    <name type="common">Bagworm moth</name>
    <name type="synonym">Eumeta japonica</name>
    <dbReference type="NCBI Taxonomy" id="151549"/>
    <lineage>
        <taxon>Eukaryota</taxon>
        <taxon>Metazoa</taxon>
        <taxon>Ecdysozoa</taxon>
        <taxon>Arthropoda</taxon>
        <taxon>Hexapoda</taxon>
        <taxon>Insecta</taxon>
        <taxon>Pterygota</taxon>
        <taxon>Neoptera</taxon>
        <taxon>Endopterygota</taxon>
        <taxon>Lepidoptera</taxon>
        <taxon>Glossata</taxon>
        <taxon>Ditrysia</taxon>
        <taxon>Tineoidea</taxon>
        <taxon>Psychidae</taxon>
        <taxon>Oiketicinae</taxon>
        <taxon>Eumeta</taxon>
    </lineage>
</organism>
<accession>A0A4C1Y4Q1</accession>
<reference evidence="1 2" key="1">
    <citation type="journal article" date="2019" name="Commun. Biol.">
        <title>The bagworm genome reveals a unique fibroin gene that provides high tensile strength.</title>
        <authorList>
            <person name="Kono N."/>
            <person name="Nakamura H."/>
            <person name="Ohtoshi R."/>
            <person name="Tomita M."/>
            <person name="Numata K."/>
            <person name="Arakawa K."/>
        </authorList>
    </citation>
    <scope>NUCLEOTIDE SEQUENCE [LARGE SCALE GENOMIC DNA]</scope>
</reference>
<proteinExistence type="predicted"/>
<sequence length="300" mass="33995">MKAVLKGIPLEFETQDIKLDLERQGYSVLVVHRIHRRDGTALGISLKHHTDEASRVSATAVSSMVMRRRTAMLNGDVISAWSHTRPRTTIAIENRVMSLPVAIAGRITQRIMESARLHPNCLNSDHRPVLMRLGSLTGDYPLLNKTITNWQKMLTVLEEIDIPILNNIPNDILSTDDIDNAIAKALKTKRAVPVPALRKPDKSVAIDDREKAECLADSIKQQRSENPPYDFEHVRRVEVRHRVFLLPKDDLDPIVHDKISKKIKALKIRKALAWKEAVVIGIPKPEKSRDLLASYYLLVF</sequence>
<comment type="caution">
    <text evidence="1">The sequence shown here is derived from an EMBL/GenBank/DDBJ whole genome shotgun (WGS) entry which is preliminary data.</text>
</comment>
<gene>
    <name evidence="1" type="ORF">EVAR_85732_1</name>
</gene>
<evidence type="ECO:0000313" key="1">
    <source>
        <dbReference type="EMBL" id="GBP69964.1"/>
    </source>
</evidence>
<dbReference type="EMBL" id="BGZK01001057">
    <property type="protein sequence ID" value="GBP69964.1"/>
    <property type="molecule type" value="Genomic_DNA"/>
</dbReference>
<dbReference type="Proteomes" id="UP000299102">
    <property type="component" value="Unassembled WGS sequence"/>
</dbReference>
<protein>
    <submittedName>
        <fullName evidence="1">Uncharacterized protein</fullName>
    </submittedName>
</protein>
<dbReference type="OrthoDB" id="8123886at2759"/>
<evidence type="ECO:0000313" key="2">
    <source>
        <dbReference type="Proteomes" id="UP000299102"/>
    </source>
</evidence>